<sequence length="333" mass="35823">MTNILSDSAYVVESLPELWFGLVMISLGVYLLLDGFDFGLGMLFVEADETERERMLAAFGPLWKANEVWLVLFGTVLFAGFPAVYANILSRHYLLVFAILLALGLRGLGSKLREEHDDDQWVRFWDACFVVGSTTAPFLLGVFVASWVLGEPSALAVAPIVVGITVVALSIVLGAAFLGIKTRGTLRERVVRRGRAAIAVYVGLFALTAVVLFVRYPELQPVLQSIPTAAMVLATLVFAMLGVGTTSNGYYHGAFLSAAGLAAVFVLFISTLLYPAVDPAAGLSITDAVVSPLSLNLTAVFAVVFLPIIGFYFVFLYTLFSGPASPETSYSSH</sequence>
<accession>L9VXL4</accession>
<evidence type="ECO:0000256" key="6">
    <source>
        <dbReference type="SAM" id="Phobius"/>
    </source>
</evidence>
<comment type="caution">
    <text evidence="7">The sequence shown here is derived from an EMBL/GenBank/DDBJ whole genome shotgun (WGS) entry which is preliminary data.</text>
</comment>
<keyword evidence="5 6" id="KW-0472">Membrane</keyword>
<dbReference type="eggNOG" id="arCOG04791">
    <property type="taxonomic scope" value="Archaea"/>
</dbReference>
<evidence type="ECO:0000256" key="5">
    <source>
        <dbReference type="ARBA" id="ARBA00023136"/>
    </source>
</evidence>
<dbReference type="STRING" id="1230460.C495_17115"/>
<dbReference type="PANTHER" id="PTHR43141">
    <property type="entry name" value="CYTOCHROME BD2 SUBUNIT II"/>
    <property type="match status" value="1"/>
</dbReference>
<dbReference type="AlphaFoldDB" id="L9VXL4"/>
<evidence type="ECO:0000256" key="1">
    <source>
        <dbReference type="ARBA" id="ARBA00004651"/>
    </source>
</evidence>
<dbReference type="Pfam" id="PF02322">
    <property type="entry name" value="Cyt_bd_oxida_II"/>
    <property type="match status" value="1"/>
</dbReference>
<feature type="transmembrane region" description="Helical" evidence="6">
    <location>
        <begin position="20"/>
        <end position="45"/>
    </location>
</feature>
<gene>
    <name evidence="7" type="ORF">C495_17115</name>
</gene>
<feature type="transmembrane region" description="Helical" evidence="6">
    <location>
        <begin position="155"/>
        <end position="178"/>
    </location>
</feature>
<dbReference type="PATRIC" id="fig|1230460.4.peg.3464"/>
<evidence type="ECO:0000256" key="3">
    <source>
        <dbReference type="ARBA" id="ARBA00022692"/>
    </source>
</evidence>
<dbReference type="OrthoDB" id="205826at2157"/>
<feature type="transmembrane region" description="Helical" evidence="6">
    <location>
        <begin position="198"/>
        <end position="216"/>
    </location>
</feature>
<organism evidence="7 8">
    <name type="scientific">Natronorubrum sulfidifaciens JCM 14089</name>
    <dbReference type="NCBI Taxonomy" id="1230460"/>
    <lineage>
        <taxon>Archaea</taxon>
        <taxon>Methanobacteriati</taxon>
        <taxon>Methanobacteriota</taxon>
        <taxon>Stenosarchaea group</taxon>
        <taxon>Halobacteria</taxon>
        <taxon>Halobacteriales</taxon>
        <taxon>Natrialbaceae</taxon>
        <taxon>Natronorubrum</taxon>
    </lineage>
</organism>
<keyword evidence="8" id="KW-1185">Reference proteome</keyword>
<protein>
    <submittedName>
        <fullName evidence="7">Cytochrome d ubiquinol oxidase subunit II</fullName>
    </submittedName>
</protein>
<dbReference type="EMBL" id="AOHX01000058">
    <property type="protein sequence ID" value="ELY40978.1"/>
    <property type="molecule type" value="Genomic_DNA"/>
</dbReference>
<feature type="transmembrane region" description="Helical" evidence="6">
    <location>
        <begin position="222"/>
        <end position="243"/>
    </location>
</feature>
<keyword evidence="4 6" id="KW-1133">Transmembrane helix</keyword>
<dbReference type="GO" id="GO:0070069">
    <property type="term" value="C:cytochrome complex"/>
    <property type="evidence" value="ECO:0007669"/>
    <property type="project" value="TreeGrafter"/>
</dbReference>
<feature type="transmembrane region" description="Helical" evidence="6">
    <location>
        <begin position="121"/>
        <end position="149"/>
    </location>
</feature>
<evidence type="ECO:0000313" key="7">
    <source>
        <dbReference type="EMBL" id="ELY40978.1"/>
    </source>
</evidence>
<evidence type="ECO:0000313" key="8">
    <source>
        <dbReference type="Proteomes" id="UP000011661"/>
    </source>
</evidence>
<dbReference type="GO" id="GO:0005886">
    <property type="term" value="C:plasma membrane"/>
    <property type="evidence" value="ECO:0007669"/>
    <property type="project" value="UniProtKB-SubCell"/>
</dbReference>
<dbReference type="PANTHER" id="PTHR43141:SF4">
    <property type="entry name" value="CYTOCHROME BD2 SUBUNIT II"/>
    <property type="match status" value="1"/>
</dbReference>
<dbReference type="GO" id="GO:0009055">
    <property type="term" value="F:electron transfer activity"/>
    <property type="evidence" value="ECO:0007669"/>
    <property type="project" value="TreeGrafter"/>
</dbReference>
<dbReference type="Proteomes" id="UP000011661">
    <property type="component" value="Unassembled WGS sequence"/>
</dbReference>
<feature type="transmembrane region" description="Helical" evidence="6">
    <location>
        <begin position="66"/>
        <end position="86"/>
    </location>
</feature>
<evidence type="ECO:0000256" key="4">
    <source>
        <dbReference type="ARBA" id="ARBA00022989"/>
    </source>
</evidence>
<dbReference type="InterPro" id="IPR003317">
    <property type="entry name" value="Cyt-d_oxidase_su2"/>
</dbReference>
<feature type="transmembrane region" description="Helical" evidence="6">
    <location>
        <begin position="255"/>
        <end position="277"/>
    </location>
</feature>
<keyword evidence="2" id="KW-1003">Cell membrane</keyword>
<name>L9VXL4_9EURY</name>
<evidence type="ECO:0000256" key="2">
    <source>
        <dbReference type="ARBA" id="ARBA00022475"/>
    </source>
</evidence>
<feature type="transmembrane region" description="Helical" evidence="6">
    <location>
        <begin position="297"/>
        <end position="320"/>
    </location>
</feature>
<feature type="transmembrane region" description="Helical" evidence="6">
    <location>
        <begin position="92"/>
        <end position="109"/>
    </location>
</feature>
<comment type="subcellular location">
    <subcellularLocation>
        <location evidence="1">Cell membrane</location>
        <topology evidence="1">Multi-pass membrane protein</topology>
    </subcellularLocation>
</comment>
<proteinExistence type="predicted"/>
<reference evidence="7 8" key="1">
    <citation type="journal article" date="2014" name="PLoS Genet.">
        <title>Phylogenetically driven sequencing of extremely halophilic archaea reveals strategies for static and dynamic osmo-response.</title>
        <authorList>
            <person name="Becker E.A."/>
            <person name="Seitzer P.M."/>
            <person name="Tritt A."/>
            <person name="Larsen D."/>
            <person name="Krusor M."/>
            <person name="Yao A.I."/>
            <person name="Wu D."/>
            <person name="Madern D."/>
            <person name="Eisen J.A."/>
            <person name="Darling A.E."/>
            <person name="Facciotti M.T."/>
        </authorList>
    </citation>
    <scope>NUCLEOTIDE SEQUENCE [LARGE SCALE GENOMIC DNA]</scope>
    <source>
        <strain evidence="7 8">JCM 14089</strain>
    </source>
</reference>
<dbReference type="RefSeq" id="WP_008165128.1">
    <property type="nucleotide sequence ID" value="NZ_AOHX01000058.1"/>
</dbReference>
<dbReference type="GO" id="GO:0016682">
    <property type="term" value="F:oxidoreductase activity, acting on diphenols and related substances as donors, oxygen as acceptor"/>
    <property type="evidence" value="ECO:0007669"/>
    <property type="project" value="TreeGrafter"/>
</dbReference>
<dbReference type="GO" id="GO:0019646">
    <property type="term" value="P:aerobic electron transport chain"/>
    <property type="evidence" value="ECO:0007669"/>
    <property type="project" value="TreeGrafter"/>
</dbReference>
<keyword evidence="3 6" id="KW-0812">Transmembrane</keyword>